<dbReference type="VEuPathDB" id="TriTrypDB:LtaPh_2907800"/>
<dbReference type="Proteomes" id="UP000419144">
    <property type="component" value="Unassembled WGS sequence"/>
</dbReference>
<feature type="compositionally biased region" description="Polar residues" evidence="1">
    <location>
        <begin position="172"/>
        <end position="184"/>
    </location>
</feature>
<sequence length="248" mass="26780">MSQLVPAIVHGVLTDEEYVQCMRHYAAGPVARTWISSGDTAPALVWSIGEETARKRQTLASSKKAMGTCNNPELDDMMPALLTSDTRYRDQFLKLAPAPSSALPAAAHGAVDRAMETEHVLISEEDDFHVSGTPLSLSASQKQRDVMRLPSEERLTSTSPSPRRSGARVGSSPASRVSQRQSKGSRVVIVSQPSRKVTEGSSVKASAPKGRPAKRTASSQGRDDDGGACVRVGTKRQRSMEEFLYRGE</sequence>
<evidence type="ECO:0000256" key="1">
    <source>
        <dbReference type="SAM" id="MobiDB-lite"/>
    </source>
</evidence>
<keyword evidence="3" id="KW-1185">Reference proteome</keyword>
<feature type="compositionally biased region" description="Basic and acidic residues" evidence="1">
    <location>
        <begin position="238"/>
        <end position="248"/>
    </location>
</feature>
<comment type="caution">
    <text evidence="2">The sequence shown here is derived from an EMBL/GenBank/DDBJ whole genome shotgun (WGS) entry which is preliminary data.</text>
</comment>
<feature type="compositionally biased region" description="Basic and acidic residues" evidence="1">
    <location>
        <begin position="142"/>
        <end position="155"/>
    </location>
</feature>
<reference evidence="2" key="1">
    <citation type="submission" date="2019-11" db="EMBL/GenBank/DDBJ databases">
        <title>Leishmania tarentolae CDS.</title>
        <authorList>
            <person name="Goto Y."/>
            <person name="Yamagishi J."/>
        </authorList>
    </citation>
    <scope>NUCLEOTIDE SEQUENCE [LARGE SCALE GENOMIC DNA]</scope>
    <source>
        <strain evidence="2">Parrot Tar II</strain>
    </source>
</reference>
<proteinExistence type="predicted"/>
<dbReference type="OrthoDB" id="266756at2759"/>
<gene>
    <name evidence="2" type="ORF">LtaPh_2907800</name>
</gene>
<organism evidence="2 3">
    <name type="scientific">Leishmania tarentolae</name>
    <name type="common">Sauroleishmania tarentolae</name>
    <dbReference type="NCBI Taxonomy" id="5689"/>
    <lineage>
        <taxon>Eukaryota</taxon>
        <taxon>Discoba</taxon>
        <taxon>Euglenozoa</taxon>
        <taxon>Kinetoplastea</taxon>
        <taxon>Metakinetoplastina</taxon>
        <taxon>Trypanosomatida</taxon>
        <taxon>Trypanosomatidae</taxon>
        <taxon>Leishmaniinae</taxon>
        <taxon>Leishmania</taxon>
        <taxon>lizard Leishmania</taxon>
    </lineage>
</organism>
<name>A0A640KKT4_LEITA</name>
<dbReference type="AlphaFoldDB" id="A0A640KKT4"/>
<protein>
    <submittedName>
        <fullName evidence="2">Unspecified product</fullName>
    </submittedName>
</protein>
<dbReference type="EMBL" id="BLBS01000040">
    <property type="protein sequence ID" value="GET90336.1"/>
    <property type="molecule type" value="Genomic_DNA"/>
</dbReference>
<evidence type="ECO:0000313" key="3">
    <source>
        <dbReference type="Proteomes" id="UP000419144"/>
    </source>
</evidence>
<accession>A0A640KKT4</accession>
<evidence type="ECO:0000313" key="2">
    <source>
        <dbReference type="EMBL" id="GET90336.1"/>
    </source>
</evidence>
<feature type="region of interest" description="Disordered" evidence="1">
    <location>
        <begin position="125"/>
        <end position="248"/>
    </location>
</feature>
<feature type="compositionally biased region" description="Polar residues" evidence="1">
    <location>
        <begin position="191"/>
        <end position="204"/>
    </location>
</feature>